<name>A0A8S5RNL9_9VIRU</name>
<sequence length="128" mass="14605">MIARASDFIIVNGVRFPCPAPGMEIVRSQTVDSGRNVNAAVVGQKVGRKLWKINNLQWNGLDAETWKEMQDALEPFFVLVTFTGDDNVRHTHTMYPGDTTGKPLFLDDIFYRNYETCKFNLIDCGWEE</sequence>
<protein>
    <submittedName>
        <fullName evidence="1">Uncharacterized protein</fullName>
    </submittedName>
</protein>
<evidence type="ECO:0000313" key="1">
    <source>
        <dbReference type="EMBL" id="DAE32746.1"/>
    </source>
</evidence>
<organism evidence="1">
    <name type="scientific">virus sp. ctFlR8</name>
    <dbReference type="NCBI Taxonomy" id="2825811"/>
    <lineage>
        <taxon>Viruses</taxon>
    </lineage>
</organism>
<dbReference type="EMBL" id="BK059128">
    <property type="protein sequence ID" value="DAE32746.1"/>
    <property type="molecule type" value="Genomic_DNA"/>
</dbReference>
<reference evidence="1" key="1">
    <citation type="journal article" date="2021" name="Proc. Natl. Acad. Sci. U.S.A.">
        <title>A Catalog of Tens of Thousands of Viruses from Human Metagenomes Reveals Hidden Associations with Chronic Diseases.</title>
        <authorList>
            <person name="Tisza M.J."/>
            <person name="Buck C.B."/>
        </authorList>
    </citation>
    <scope>NUCLEOTIDE SEQUENCE</scope>
    <source>
        <strain evidence="1">CtFlR8</strain>
    </source>
</reference>
<proteinExistence type="predicted"/>
<accession>A0A8S5RNL9</accession>